<dbReference type="InterPro" id="IPR052718">
    <property type="entry name" value="NmrA-type_oxidoreductase"/>
</dbReference>
<dbReference type="PANTHER" id="PTHR47129:SF1">
    <property type="entry name" value="NMRA-LIKE DOMAIN-CONTAINING PROTEIN"/>
    <property type="match status" value="1"/>
</dbReference>
<evidence type="ECO:0000313" key="2">
    <source>
        <dbReference type="Proteomes" id="UP001239909"/>
    </source>
</evidence>
<protein>
    <submittedName>
        <fullName evidence="1">Uncharacterized protein</fullName>
    </submittedName>
</protein>
<comment type="caution">
    <text evidence="1">The sequence shown here is derived from an EMBL/GenBank/DDBJ whole genome shotgun (WGS) entry which is preliminary data.</text>
</comment>
<dbReference type="Proteomes" id="UP001239909">
    <property type="component" value="Unassembled WGS sequence"/>
</dbReference>
<sequence>MAKITSSGWPGCRRNRASGLAWAVGRGAIYIEPDIDALDDCRAAGEIANSAGDGRSGYTTRGELALAYARLPARSELDGETVELLDKPITQSQLAERLNDVFGTRLTCRD</sequence>
<keyword evidence="2" id="KW-1185">Reference proteome</keyword>
<reference evidence="1 2" key="1">
    <citation type="submission" date="2023-04" db="EMBL/GenBank/DDBJ databases">
        <title>Marinoamorphus aggregata gen. nov., sp. Nov., isolate from tissue of brittle star Ophioplocus japonicus.</title>
        <authorList>
            <person name="Kawano K."/>
            <person name="Sawayama S."/>
            <person name="Nakagawa S."/>
        </authorList>
    </citation>
    <scope>NUCLEOTIDE SEQUENCE [LARGE SCALE GENOMIC DNA]</scope>
    <source>
        <strain evidence="1 2">NKW23</strain>
    </source>
</reference>
<accession>A0ABQ6LN09</accession>
<dbReference type="Gene3D" id="3.40.50.720">
    <property type="entry name" value="NAD(P)-binding Rossmann-like Domain"/>
    <property type="match status" value="1"/>
</dbReference>
<dbReference type="EMBL" id="BSYI01000038">
    <property type="protein sequence ID" value="GMG84587.1"/>
    <property type="molecule type" value="Genomic_DNA"/>
</dbReference>
<name>A0ABQ6LN09_9RHOB</name>
<dbReference type="PANTHER" id="PTHR47129">
    <property type="entry name" value="QUINONE OXIDOREDUCTASE 2"/>
    <property type="match status" value="1"/>
</dbReference>
<dbReference type="Gene3D" id="3.90.25.10">
    <property type="entry name" value="UDP-galactose 4-epimerase, domain 1"/>
    <property type="match status" value="1"/>
</dbReference>
<gene>
    <name evidence="1" type="ORF">LNKW23_38030</name>
</gene>
<dbReference type="RefSeq" id="WP_285673650.1">
    <property type="nucleotide sequence ID" value="NZ_BSYI01000038.1"/>
</dbReference>
<organism evidence="1 2">
    <name type="scientific">Paralimibaculum aggregatum</name>
    <dbReference type="NCBI Taxonomy" id="3036245"/>
    <lineage>
        <taxon>Bacteria</taxon>
        <taxon>Pseudomonadati</taxon>
        <taxon>Pseudomonadota</taxon>
        <taxon>Alphaproteobacteria</taxon>
        <taxon>Rhodobacterales</taxon>
        <taxon>Paracoccaceae</taxon>
        <taxon>Paralimibaculum</taxon>
    </lineage>
</organism>
<evidence type="ECO:0000313" key="1">
    <source>
        <dbReference type="EMBL" id="GMG84587.1"/>
    </source>
</evidence>
<proteinExistence type="predicted"/>